<dbReference type="EMBL" id="JAVDXQ010000003">
    <property type="protein sequence ID" value="MDR7296668.1"/>
    <property type="molecule type" value="Genomic_DNA"/>
</dbReference>
<dbReference type="RefSeq" id="WP_310344152.1">
    <property type="nucleotide sequence ID" value="NZ_JAVDXQ010000003.1"/>
</dbReference>
<name>A0ABU1Z7T5_9BURK</name>
<keyword evidence="3" id="KW-1185">Reference proteome</keyword>
<keyword evidence="1" id="KW-1133">Transmembrane helix</keyword>
<dbReference type="Proteomes" id="UP001180536">
    <property type="component" value="Unassembled WGS sequence"/>
</dbReference>
<evidence type="ECO:0000313" key="2">
    <source>
        <dbReference type="EMBL" id="MDR7296668.1"/>
    </source>
</evidence>
<reference evidence="2 3" key="1">
    <citation type="submission" date="2023-07" db="EMBL/GenBank/DDBJ databases">
        <title>Sorghum-associated microbial communities from plants grown in Nebraska, USA.</title>
        <authorList>
            <person name="Schachtman D."/>
        </authorList>
    </citation>
    <scope>NUCLEOTIDE SEQUENCE [LARGE SCALE GENOMIC DNA]</scope>
    <source>
        <strain evidence="2 3">BE310</strain>
    </source>
</reference>
<protein>
    <submittedName>
        <fullName evidence="2">Uncharacterized protein</fullName>
    </submittedName>
</protein>
<comment type="caution">
    <text evidence="2">The sequence shown here is derived from an EMBL/GenBank/DDBJ whole genome shotgun (WGS) entry which is preliminary data.</text>
</comment>
<evidence type="ECO:0000256" key="1">
    <source>
        <dbReference type="SAM" id="Phobius"/>
    </source>
</evidence>
<proteinExistence type="predicted"/>
<keyword evidence="1" id="KW-0472">Membrane</keyword>
<feature type="transmembrane region" description="Helical" evidence="1">
    <location>
        <begin position="88"/>
        <end position="115"/>
    </location>
</feature>
<sequence>MVIVLGWVLVLLLLALWSGLVWSGQALLAAMLAHAGTLGVGDWSLPAALTAWLPVPVAEWLAALLENLTPQLQALAGTLPWLSGGVSVLAWVVWSVGALLLLGVGLAMHVAVALWRKSRNSTLPSGVTALR</sequence>
<keyword evidence="1" id="KW-0812">Transmembrane</keyword>
<organism evidence="2 3">
    <name type="scientific">Pelomonas aquatica</name>
    <dbReference type="NCBI Taxonomy" id="431058"/>
    <lineage>
        <taxon>Bacteria</taxon>
        <taxon>Pseudomonadati</taxon>
        <taxon>Pseudomonadota</taxon>
        <taxon>Betaproteobacteria</taxon>
        <taxon>Burkholderiales</taxon>
        <taxon>Sphaerotilaceae</taxon>
        <taxon>Roseateles</taxon>
    </lineage>
</organism>
<gene>
    <name evidence="2" type="ORF">J2X16_002015</name>
</gene>
<evidence type="ECO:0000313" key="3">
    <source>
        <dbReference type="Proteomes" id="UP001180536"/>
    </source>
</evidence>
<accession>A0ABU1Z7T5</accession>